<dbReference type="Gene3D" id="1.10.10.10">
    <property type="entry name" value="Winged helix-like DNA-binding domain superfamily/Winged helix DNA-binding domain"/>
    <property type="match status" value="1"/>
</dbReference>
<dbReference type="CDD" id="cd07377">
    <property type="entry name" value="WHTH_GntR"/>
    <property type="match status" value="1"/>
</dbReference>
<dbReference type="STRING" id="67386.AQI95_43310"/>
<dbReference type="PROSITE" id="PS50949">
    <property type="entry name" value="HTH_GNTR"/>
    <property type="match status" value="1"/>
</dbReference>
<gene>
    <name evidence="5" type="ORF">AQI95_43310</name>
</gene>
<dbReference type="InterPro" id="IPR036390">
    <property type="entry name" value="WH_DNA-bd_sf"/>
</dbReference>
<proteinExistence type="predicted"/>
<feature type="domain" description="HTH gntR-type" evidence="4">
    <location>
        <begin position="9"/>
        <end position="76"/>
    </location>
</feature>
<dbReference type="GO" id="GO:0003700">
    <property type="term" value="F:DNA-binding transcription factor activity"/>
    <property type="evidence" value="ECO:0007669"/>
    <property type="project" value="InterPro"/>
</dbReference>
<dbReference type="PANTHER" id="PTHR43537">
    <property type="entry name" value="TRANSCRIPTIONAL REGULATOR, GNTR FAMILY"/>
    <property type="match status" value="1"/>
</dbReference>
<dbReference type="InterPro" id="IPR000524">
    <property type="entry name" value="Tscrpt_reg_HTH_GntR"/>
</dbReference>
<keyword evidence="2" id="KW-0238">DNA-binding</keyword>
<dbReference type="OrthoDB" id="5182935at2"/>
<dbReference type="Pfam" id="PF00392">
    <property type="entry name" value="GntR"/>
    <property type="match status" value="1"/>
</dbReference>
<dbReference type="Gene3D" id="1.20.120.530">
    <property type="entry name" value="GntR ligand-binding domain-like"/>
    <property type="match status" value="1"/>
</dbReference>
<protein>
    <recommendedName>
        <fullName evidence="4">HTH gntR-type domain-containing protein</fullName>
    </recommendedName>
</protein>
<evidence type="ECO:0000256" key="1">
    <source>
        <dbReference type="ARBA" id="ARBA00023015"/>
    </source>
</evidence>
<dbReference type="Pfam" id="PF07729">
    <property type="entry name" value="FCD"/>
    <property type="match status" value="1"/>
</dbReference>
<name>A0A101NLR5_9ACTN</name>
<dbReference type="PANTHER" id="PTHR43537:SF49">
    <property type="entry name" value="TRANSCRIPTIONAL REGULATORY PROTEIN"/>
    <property type="match status" value="1"/>
</dbReference>
<dbReference type="SUPFAM" id="SSF48008">
    <property type="entry name" value="GntR ligand-binding domain-like"/>
    <property type="match status" value="1"/>
</dbReference>
<dbReference type="AlphaFoldDB" id="A0A101NLR5"/>
<sequence>MPLPSLSSQTLSDQAYQALRAAIVQGELAWGEKITERGLAERLGVSPTPVREALRRLEQEQLVERTGPRSLRVATVSPLVRSESGTIEAALEAVAARFAAQKATPEQLDRMQRHLDEADEAAEALRTDRDAGRTLSAEQIERLFNAVRDFHREVEAAADNIQLSRTLEQVRAFSRSERLSIASAQVAAGRTAGQERRYHQHHELLDALRARDSDRADQLARAHALSAVGELVGWDHARDAVSDTPAD</sequence>
<dbReference type="SUPFAM" id="SSF46785">
    <property type="entry name" value="Winged helix' DNA-binding domain"/>
    <property type="match status" value="1"/>
</dbReference>
<dbReference type="InterPro" id="IPR000485">
    <property type="entry name" value="AsnC-type_HTH_dom"/>
</dbReference>
<dbReference type="InterPro" id="IPR008920">
    <property type="entry name" value="TF_FadR/GntR_C"/>
</dbReference>
<keyword evidence="6" id="KW-1185">Reference proteome</keyword>
<evidence type="ECO:0000313" key="5">
    <source>
        <dbReference type="EMBL" id="KUM95206.1"/>
    </source>
</evidence>
<organism evidence="5 6">
    <name type="scientific">Streptomyces yokosukanensis</name>
    <dbReference type="NCBI Taxonomy" id="67386"/>
    <lineage>
        <taxon>Bacteria</taxon>
        <taxon>Bacillati</taxon>
        <taxon>Actinomycetota</taxon>
        <taxon>Actinomycetes</taxon>
        <taxon>Kitasatosporales</taxon>
        <taxon>Streptomycetaceae</taxon>
        <taxon>Streptomyces</taxon>
    </lineage>
</organism>
<evidence type="ECO:0000256" key="2">
    <source>
        <dbReference type="ARBA" id="ARBA00023125"/>
    </source>
</evidence>
<dbReference type="SMART" id="SM00895">
    <property type="entry name" value="FCD"/>
    <property type="match status" value="1"/>
</dbReference>
<dbReference type="SMART" id="SM00345">
    <property type="entry name" value="HTH_GNTR"/>
    <property type="match status" value="1"/>
</dbReference>
<dbReference type="InterPro" id="IPR036388">
    <property type="entry name" value="WH-like_DNA-bd_sf"/>
</dbReference>
<evidence type="ECO:0000313" key="6">
    <source>
        <dbReference type="Proteomes" id="UP000053127"/>
    </source>
</evidence>
<evidence type="ECO:0000259" key="4">
    <source>
        <dbReference type="PROSITE" id="PS50949"/>
    </source>
</evidence>
<dbReference type="InterPro" id="IPR011711">
    <property type="entry name" value="GntR_C"/>
</dbReference>
<accession>A0A101NLR5</accession>
<keyword evidence="1" id="KW-0805">Transcription regulation</keyword>
<dbReference type="PRINTS" id="PR00033">
    <property type="entry name" value="HTHASNC"/>
</dbReference>
<dbReference type="RefSeq" id="WP_067136922.1">
    <property type="nucleotide sequence ID" value="NZ_JBFACD010000063.1"/>
</dbReference>
<evidence type="ECO:0000256" key="3">
    <source>
        <dbReference type="ARBA" id="ARBA00023163"/>
    </source>
</evidence>
<keyword evidence="3" id="KW-0804">Transcription</keyword>
<dbReference type="Proteomes" id="UP000053127">
    <property type="component" value="Unassembled WGS sequence"/>
</dbReference>
<reference evidence="5 6" key="1">
    <citation type="submission" date="2015-10" db="EMBL/GenBank/DDBJ databases">
        <title>Draft genome sequence of Streptomyces yokosukanensis DSM 40224, type strain for the species Streptomyces yokosukanensis.</title>
        <authorList>
            <person name="Ruckert C."/>
            <person name="Winkler A."/>
            <person name="Kalinowski J."/>
            <person name="Kampfer P."/>
            <person name="Glaeser S."/>
        </authorList>
    </citation>
    <scope>NUCLEOTIDE SEQUENCE [LARGE SCALE GENOMIC DNA]</scope>
    <source>
        <strain evidence="5 6">DSM 40224</strain>
    </source>
</reference>
<dbReference type="EMBL" id="LMWN01000114">
    <property type="protein sequence ID" value="KUM95206.1"/>
    <property type="molecule type" value="Genomic_DNA"/>
</dbReference>
<dbReference type="GO" id="GO:0043565">
    <property type="term" value="F:sequence-specific DNA binding"/>
    <property type="evidence" value="ECO:0007669"/>
    <property type="project" value="InterPro"/>
</dbReference>
<comment type="caution">
    <text evidence="5">The sequence shown here is derived from an EMBL/GenBank/DDBJ whole genome shotgun (WGS) entry which is preliminary data.</text>
</comment>